<dbReference type="Gene3D" id="2.40.30.170">
    <property type="match status" value="1"/>
</dbReference>
<dbReference type="AlphaFoldDB" id="A0A5C5ZBE6"/>
<accession>A0A5C5ZBE6</accession>
<keyword evidence="4" id="KW-1185">Reference proteome</keyword>
<keyword evidence="1" id="KW-0472">Membrane</keyword>
<sequence length="354" mass="38396">MNTRHSLTLIILCVIAALGYYAWHYIEPEDMPEGIASSNGRIEAVEIDIATKTPGRLVDVLVDEGDFLTAGQEIAHMDTRVLDAQLGEAKANLLRAKNSVDVANSIVKQQQCQETAAEALVSQRKAELSLATKNFKRAEELSQENAVSVEDFDTKMAALFSAKAGVSSAEANVATAKAGITAAKSQVIEAEASVAAAESTIQRIQADIDDSTLVSPRDGRVQYRVAQPGEVLGAGGTVLNMVDLSDVYMTFFLPTEQAGRVTLGADVRLVLDAVPQFVIPAQATFVADVAQFTPKTVETEVERQKLMFRIKARIDPDLLNDHIRKVKTGLPGMAYVRLGEQYPWPDDLKVKLPK</sequence>
<keyword evidence="1" id="KW-0812">Transmembrane</keyword>
<dbReference type="GO" id="GO:0005886">
    <property type="term" value="C:plasma membrane"/>
    <property type="evidence" value="ECO:0007669"/>
    <property type="project" value="TreeGrafter"/>
</dbReference>
<dbReference type="SUPFAM" id="SSF111369">
    <property type="entry name" value="HlyD-like secretion proteins"/>
    <property type="match status" value="3"/>
</dbReference>
<evidence type="ECO:0000256" key="1">
    <source>
        <dbReference type="SAM" id="Phobius"/>
    </source>
</evidence>
<comment type="caution">
    <text evidence="3">The sequence shown here is derived from an EMBL/GenBank/DDBJ whole genome shotgun (WGS) entry which is preliminary data.</text>
</comment>
<dbReference type="Gene3D" id="2.40.50.100">
    <property type="match status" value="2"/>
</dbReference>
<dbReference type="RefSeq" id="WP_419194911.1">
    <property type="nucleotide sequence ID" value="NZ_SJPJ01000001.1"/>
</dbReference>
<protein>
    <submittedName>
        <fullName evidence="3">Multidrug resistance protein MdtN</fullName>
    </submittedName>
</protein>
<name>A0A5C5ZBE6_9BACT</name>
<organism evidence="3 4">
    <name type="scientific">Novipirellula herctigrandis</name>
    <dbReference type="NCBI Taxonomy" id="2527986"/>
    <lineage>
        <taxon>Bacteria</taxon>
        <taxon>Pseudomonadati</taxon>
        <taxon>Planctomycetota</taxon>
        <taxon>Planctomycetia</taxon>
        <taxon>Pirellulales</taxon>
        <taxon>Pirellulaceae</taxon>
        <taxon>Novipirellula</taxon>
    </lineage>
</organism>
<feature type="transmembrane region" description="Helical" evidence="1">
    <location>
        <begin position="7"/>
        <end position="26"/>
    </location>
</feature>
<dbReference type="PANTHER" id="PTHR30438">
    <property type="entry name" value="36 KDA ANTIGEN-RELATED"/>
    <property type="match status" value="1"/>
</dbReference>
<evidence type="ECO:0000259" key="2">
    <source>
        <dbReference type="Pfam" id="PF25876"/>
    </source>
</evidence>
<dbReference type="Pfam" id="PF25876">
    <property type="entry name" value="HH_MFP_RND"/>
    <property type="match status" value="1"/>
</dbReference>
<proteinExistence type="predicted"/>
<dbReference type="Gene3D" id="1.10.287.470">
    <property type="entry name" value="Helix hairpin bin"/>
    <property type="match status" value="3"/>
</dbReference>
<feature type="domain" description="Multidrug resistance protein MdtA-like alpha-helical hairpin" evidence="2">
    <location>
        <begin position="114"/>
        <end position="178"/>
    </location>
</feature>
<keyword evidence="1" id="KW-1133">Transmembrane helix</keyword>
<dbReference type="Proteomes" id="UP000315010">
    <property type="component" value="Unassembled WGS sequence"/>
</dbReference>
<dbReference type="GO" id="GO:0055085">
    <property type="term" value="P:transmembrane transport"/>
    <property type="evidence" value="ECO:0007669"/>
    <property type="project" value="InterPro"/>
</dbReference>
<evidence type="ECO:0000313" key="3">
    <source>
        <dbReference type="EMBL" id="TWT84468.1"/>
    </source>
</evidence>
<dbReference type="PANTHER" id="PTHR30438:SF2">
    <property type="entry name" value="MEMBRANE PROTEIN"/>
    <property type="match status" value="1"/>
</dbReference>
<reference evidence="3 4" key="1">
    <citation type="submission" date="2019-02" db="EMBL/GenBank/DDBJ databases">
        <title>Deep-cultivation of Planctomycetes and their phenomic and genomic characterization uncovers novel biology.</title>
        <authorList>
            <person name="Wiegand S."/>
            <person name="Jogler M."/>
            <person name="Boedeker C."/>
            <person name="Pinto D."/>
            <person name="Vollmers J."/>
            <person name="Rivas-Marin E."/>
            <person name="Kohn T."/>
            <person name="Peeters S.H."/>
            <person name="Heuer A."/>
            <person name="Rast P."/>
            <person name="Oberbeckmann S."/>
            <person name="Bunk B."/>
            <person name="Jeske O."/>
            <person name="Meyerdierks A."/>
            <person name="Storesund J.E."/>
            <person name="Kallscheuer N."/>
            <person name="Luecker S."/>
            <person name="Lage O.M."/>
            <person name="Pohl T."/>
            <person name="Merkel B.J."/>
            <person name="Hornburger P."/>
            <person name="Mueller R.-W."/>
            <person name="Bruemmer F."/>
            <person name="Labrenz M."/>
            <person name="Spormann A.M."/>
            <person name="Op Den Camp H."/>
            <person name="Overmann J."/>
            <person name="Amann R."/>
            <person name="Jetten M.S.M."/>
            <person name="Mascher T."/>
            <person name="Medema M.H."/>
            <person name="Devos D.P."/>
            <person name="Kaster A.-K."/>
            <person name="Ovreas L."/>
            <person name="Rohde M."/>
            <person name="Galperin M.Y."/>
            <person name="Jogler C."/>
        </authorList>
    </citation>
    <scope>NUCLEOTIDE SEQUENCE [LARGE SCALE GENOMIC DNA]</scope>
    <source>
        <strain evidence="3 4">CA13</strain>
    </source>
</reference>
<dbReference type="InterPro" id="IPR058624">
    <property type="entry name" value="MdtA-like_HH"/>
</dbReference>
<dbReference type="EMBL" id="SJPJ01000001">
    <property type="protein sequence ID" value="TWT84468.1"/>
    <property type="molecule type" value="Genomic_DNA"/>
</dbReference>
<evidence type="ECO:0000313" key="4">
    <source>
        <dbReference type="Proteomes" id="UP000315010"/>
    </source>
</evidence>
<gene>
    <name evidence="3" type="primary">mdtN_4</name>
    <name evidence="3" type="ORF">CA13_59460</name>
</gene>